<dbReference type="GeneTree" id="ENSGT00940000156799"/>
<dbReference type="Gene3D" id="3.40.605.10">
    <property type="entry name" value="Aldehyde Dehydrogenase, Chain A, domain 1"/>
    <property type="match status" value="1"/>
</dbReference>
<reference evidence="8" key="2">
    <citation type="submission" date="2025-09" db="UniProtKB">
        <authorList>
            <consortium name="Ensembl"/>
        </authorList>
    </citation>
    <scope>IDENTIFICATION</scope>
</reference>
<gene>
    <name evidence="8" type="primary">ALDH8A1</name>
</gene>
<evidence type="ECO:0000256" key="3">
    <source>
        <dbReference type="ARBA" id="ARBA00023027"/>
    </source>
</evidence>
<dbReference type="Proteomes" id="UP000694546">
    <property type="component" value="Chromosome 21"/>
</dbReference>
<evidence type="ECO:0000259" key="7">
    <source>
        <dbReference type="SMART" id="SM00355"/>
    </source>
</evidence>
<keyword evidence="2 5" id="KW-0560">Oxidoreductase</keyword>
<evidence type="ECO:0000256" key="1">
    <source>
        <dbReference type="ARBA" id="ARBA00009986"/>
    </source>
</evidence>
<dbReference type="InterPro" id="IPR016161">
    <property type="entry name" value="Ald_DH/histidinol_DH"/>
</dbReference>
<dbReference type="SMART" id="SM00355">
    <property type="entry name" value="ZnF_C2H2"/>
    <property type="match status" value="3"/>
</dbReference>
<dbReference type="InterPro" id="IPR016160">
    <property type="entry name" value="Ald_DH_CS_CYS"/>
</dbReference>
<dbReference type="InterPro" id="IPR029510">
    <property type="entry name" value="Ald_DH_CS_GLU"/>
</dbReference>
<dbReference type="GO" id="GO:0042573">
    <property type="term" value="P:retinoic acid metabolic process"/>
    <property type="evidence" value="ECO:0007669"/>
    <property type="project" value="TreeGrafter"/>
</dbReference>
<feature type="region of interest" description="Disordered" evidence="6">
    <location>
        <begin position="1"/>
        <end position="22"/>
    </location>
</feature>
<dbReference type="InterPro" id="IPR016162">
    <property type="entry name" value="Ald_DH_N"/>
</dbReference>
<evidence type="ECO:0000256" key="2">
    <source>
        <dbReference type="ARBA" id="ARBA00023002"/>
    </source>
</evidence>
<feature type="region of interest" description="Disordered" evidence="6">
    <location>
        <begin position="113"/>
        <end position="173"/>
    </location>
</feature>
<dbReference type="AlphaFoldDB" id="A0A8C5C8A6"/>
<name>A0A8C5C8A6_GADMO</name>
<evidence type="ECO:0000313" key="9">
    <source>
        <dbReference type="Proteomes" id="UP000694546"/>
    </source>
</evidence>
<sequence length="690" mass="75242">MTTLAAEEDQRTRSITQHPSHFKDNPDPEPFCVGGVYTCPCCSYSSKLQFNFKTHMSNHLKQAVRHEGYFICKCNRQCRTAAHFHCLYCGHTILRKEQCQLHLSQCNIHTSRALPSPTASPVPPLSGSNAGTQQQIKAGSPSPSPTPAATSLLSLPPKCPERPPPQSQRPTVKCRHCGLTLRRRNLRLHLRRKHKTLITTMSTSSEHQTHLVLENYIGGKFVACGDSIDSYDPSTGQVYCSVPDSGQDEVNAAVAAAKEAFPDWSSRSPEQRAQVLNKLADLIEANLDEFAQAESKDQGKTLAFARTVDIPRSVHNFRFFASSVLHHTNDSTQMDHMGCLNYTVRSPVGVAGLISPWNLPLYLLTWKIAPAVAAGNTVVAKPSEMTSVTAWMMCKLMQEAGVPPGVINIVFGSGPKAGDTLVGHPDVPLVSFTGSTATAQRITERSAPYCKKLSLELGGKNPALIFADADLEQCVATTVRSSFSNQGEICLCTSRVYVERSIYPQFLEKFVAAARKWKTGAPSDPGSNNGALISKEHLEKVRSFVALARSEGATVHCGEGVDRLELPAQHAGGYFLPATVLTGVADSSRVMQEEIFGPVVCVSPFDTEEEAVARGNNVRFGLGAVVWSRDVGRVHRVAGRIQAGLVWTNCWLIRDLNLPFGGMKSSGTGREGGRDSYHFFTEVKTICVKH</sequence>
<dbReference type="GO" id="GO:0001889">
    <property type="term" value="P:liver development"/>
    <property type="evidence" value="ECO:0007669"/>
    <property type="project" value="Ensembl"/>
</dbReference>
<evidence type="ECO:0000256" key="6">
    <source>
        <dbReference type="SAM" id="MobiDB-lite"/>
    </source>
</evidence>
<dbReference type="InterPro" id="IPR015590">
    <property type="entry name" value="Aldehyde_DH_dom"/>
</dbReference>
<dbReference type="Ensembl" id="ENSGMOT00000063316.1">
    <property type="protein sequence ID" value="ENSGMOP00000058189.1"/>
    <property type="gene ID" value="ENSGMOG00000001194.2"/>
</dbReference>
<organism evidence="8 9">
    <name type="scientific">Gadus morhua</name>
    <name type="common">Atlantic cod</name>
    <dbReference type="NCBI Taxonomy" id="8049"/>
    <lineage>
        <taxon>Eukaryota</taxon>
        <taxon>Metazoa</taxon>
        <taxon>Chordata</taxon>
        <taxon>Craniata</taxon>
        <taxon>Vertebrata</taxon>
        <taxon>Euteleostomi</taxon>
        <taxon>Actinopterygii</taxon>
        <taxon>Neopterygii</taxon>
        <taxon>Teleostei</taxon>
        <taxon>Neoteleostei</taxon>
        <taxon>Acanthomorphata</taxon>
        <taxon>Zeiogadaria</taxon>
        <taxon>Gadariae</taxon>
        <taxon>Gadiformes</taxon>
        <taxon>Gadoidei</taxon>
        <taxon>Gadidae</taxon>
        <taxon>Gadus</taxon>
    </lineage>
</organism>
<accession>A0A8C5C8A6</accession>
<feature type="compositionally biased region" description="Low complexity" evidence="6">
    <location>
        <begin position="147"/>
        <end position="156"/>
    </location>
</feature>
<feature type="domain" description="C2H2-type" evidence="7">
    <location>
        <begin position="37"/>
        <end position="59"/>
    </location>
</feature>
<reference evidence="8" key="1">
    <citation type="submission" date="2025-08" db="UniProtKB">
        <authorList>
            <consortium name="Ensembl"/>
        </authorList>
    </citation>
    <scope>IDENTIFICATION</scope>
</reference>
<dbReference type="PROSITE" id="PS00687">
    <property type="entry name" value="ALDEHYDE_DEHYDR_GLU"/>
    <property type="match status" value="1"/>
</dbReference>
<feature type="active site" evidence="4">
    <location>
        <position position="456"/>
    </location>
</feature>
<dbReference type="GO" id="GO:0001758">
    <property type="term" value="F:retinal dehydrogenase (NAD+) activity"/>
    <property type="evidence" value="ECO:0007669"/>
    <property type="project" value="TreeGrafter"/>
</dbReference>
<dbReference type="PROSITE" id="PS00070">
    <property type="entry name" value="ALDEHYDE_DEHYDR_CYS"/>
    <property type="match status" value="1"/>
</dbReference>
<feature type="domain" description="C2H2-type" evidence="7">
    <location>
        <begin position="84"/>
        <end position="109"/>
    </location>
</feature>
<dbReference type="SUPFAM" id="SSF53720">
    <property type="entry name" value="ALDH-like"/>
    <property type="match status" value="1"/>
</dbReference>
<evidence type="ECO:0000313" key="8">
    <source>
        <dbReference type="Ensembl" id="ENSGMOP00000058189.1"/>
    </source>
</evidence>
<keyword evidence="9" id="KW-1185">Reference proteome</keyword>
<feature type="compositionally biased region" description="Polar residues" evidence="6">
    <location>
        <begin position="126"/>
        <end position="137"/>
    </location>
</feature>
<dbReference type="PANTHER" id="PTHR43720:SF2">
    <property type="entry name" value="2-AMINOMUCONIC SEMIALDEHYDE DEHYDROGENASE"/>
    <property type="match status" value="1"/>
</dbReference>
<dbReference type="Pfam" id="PF00171">
    <property type="entry name" value="Aldedh"/>
    <property type="match status" value="1"/>
</dbReference>
<dbReference type="OMA" id="FGRPCGE"/>
<dbReference type="CDD" id="cd07093">
    <property type="entry name" value="ALDH_F8_HMSADH"/>
    <property type="match status" value="1"/>
</dbReference>
<dbReference type="InterPro" id="IPR013087">
    <property type="entry name" value="Znf_C2H2_type"/>
</dbReference>
<dbReference type="InterPro" id="IPR016163">
    <property type="entry name" value="Ald_DH_C"/>
</dbReference>
<evidence type="ECO:0000256" key="4">
    <source>
        <dbReference type="PROSITE-ProRule" id="PRU10007"/>
    </source>
</evidence>
<dbReference type="GO" id="GO:0047102">
    <property type="term" value="F:aminomuconate-semialdehyde dehydrogenase activity"/>
    <property type="evidence" value="ECO:0007669"/>
    <property type="project" value="UniProtKB-EC"/>
</dbReference>
<dbReference type="Gene3D" id="3.40.309.10">
    <property type="entry name" value="Aldehyde Dehydrogenase, Chain A, domain 2"/>
    <property type="match status" value="1"/>
</dbReference>
<dbReference type="PANTHER" id="PTHR43720">
    <property type="entry name" value="2-AMINOMUCONIC SEMIALDEHYDE DEHYDROGENASE"/>
    <property type="match status" value="1"/>
</dbReference>
<feature type="domain" description="C2H2-type" evidence="7">
    <location>
        <begin position="172"/>
        <end position="194"/>
    </location>
</feature>
<keyword evidence="3" id="KW-0520">NAD</keyword>
<evidence type="ECO:0000256" key="5">
    <source>
        <dbReference type="RuleBase" id="RU003345"/>
    </source>
</evidence>
<proteinExistence type="inferred from homology"/>
<protein>
    <submittedName>
        <fullName evidence="8">Aldehyde dehydrogenase 8 family, member A1</fullName>
    </submittedName>
</protein>
<comment type="similarity">
    <text evidence="1 5">Belongs to the aldehyde dehydrogenase family.</text>
</comment>
<dbReference type="GO" id="GO:0005737">
    <property type="term" value="C:cytoplasm"/>
    <property type="evidence" value="ECO:0007669"/>
    <property type="project" value="UniProtKB-SubCell"/>
</dbReference>